<dbReference type="CDD" id="cd00082">
    <property type="entry name" value="HisKA"/>
    <property type="match status" value="1"/>
</dbReference>
<evidence type="ECO:0000256" key="3">
    <source>
        <dbReference type="ARBA" id="ARBA00022553"/>
    </source>
</evidence>
<evidence type="ECO:0000256" key="6">
    <source>
        <dbReference type="ARBA" id="ARBA00022777"/>
    </source>
</evidence>
<evidence type="ECO:0000256" key="8">
    <source>
        <dbReference type="ARBA" id="ARBA00023012"/>
    </source>
</evidence>
<dbReference type="PROSITE" id="PS50109">
    <property type="entry name" value="HIS_KIN"/>
    <property type="match status" value="1"/>
</dbReference>
<dbReference type="Pfam" id="PF02518">
    <property type="entry name" value="HATPase_c"/>
    <property type="match status" value="1"/>
</dbReference>
<dbReference type="SMART" id="SM00388">
    <property type="entry name" value="HisKA"/>
    <property type="match status" value="1"/>
</dbReference>
<keyword evidence="9" id="KW-0472">Membrane</keyword>
<dbReference type="AlphaFoldDB" id="A0A9E2SBR8"/>
<keyword evidence="4" id="KW-0808">Transferase</keyword>
<proteinExistence type="predicted"/>
<organism evidence="11 12">
    <name type="scientific">Pinibacter aurantiacus</name>
    <dbReference type="NCBI Taxonomy" id="2851599"/>
    <lineage>
        <taxon>Bacteria</taxon>
        <taxon>Pseudomonadati</taxon>
        <taxon>Bacteroidota</taxon>
        <taxon>Chitinophagia</taxon>
        <taxon>Chitinophagales</taxon>
        <taxon>Chitinophagaceae</taxon>
        <taxon>Pinibacter</taxon>
    </lineage>
</organism>
<evidence type="ECO:0000256" key="4">
    <source>
        <dbReference type="ARBA" id="ARBA00022679"/>
    </source>
</evidence>
<keyword evidence="9" id="KW-1133">Transmembrane helix</keyword>
<evidence type="ECO:0000256" key="9">
    <source>
        <dbReference type="SAM" id="Phobius"/>
    </source>
</evidence>
<comment type="caution">
    <text evidence="11">The sequence shown here is derived from an EMBL/GenBank/DDBJ whole genome shotgun (WGS) entry which is preliminary data.</text>
</comment>
<sequence length="296" mass="33691">MAITILPPPWKTWWAYSLYILFVLALAFGIIFFFVSRTALRRKIRYEHMVNIKQQELHQMKMDFFTHISHEIRTPLTMIIGPVDVLINTLPTSPGPQKMLNSIKSSAERLLKLTNDLLDFRKADSGYTQLKKKSTNIVAFTHYVYDKFSAMATNKNIHFKFESLEKDIQVNIDDHYMEIVLSNLLSNAIKFTPVKGNISISIFRGKSETVEIHVCDDGVGIPKEMQSKIFSNFYQADAGSVKNVGSGIGLAFSKRLVELHKGSLSFTSEMNQATGNQETRFIITLTLGNFQLNNVR</sequence>
<keyword evidence="12" id="KW-1185">Reference proteome</keyword>
<dbReference type="PANTHER" id="PTHR43547">
    <property type="entry name" value="TWO-COMPONENT HISTIDINE KINASE"/>
    <property type="match status" value="1"/>
</dbReference>
<feature type="transmembrane region" description="Helical" evidence="9">
    <location>
        <begin position="13"/>
        <end position="35"/>
    </location>
</feature>
<feature type="domain" description="Histidine kinase" evidence="10">
    <location>
        <begin position="67"/>
        <end position="289"/>
    </location>
</feature>
<name>A0A9E2SBR8_9BACT</name>
<dbReference type="EC" id="2.7.13.3" evidence="2"/>
<gene>
    <name evidence="11" type="ORF">KTO63_13625</name>
</gene>
<dbReference type="InterPro" id="IPR003594">
    <property type="entry name" value="HATPase_dom"/>
</dbReference>
<dbReference type="EMBL" id="JAHSPG010000011">
    <property type="protein sequence ID" value="MBV4358199.1"/>
    <property type="molecule type" value="Genomic_DNA"/>
</dbReference>
<comment type="catalytic activity">
    <reaction evidence="1">
        <text>ATP + protein L-histidine = ADP + protein N-phospho-L-histidine.</text>
        <dbReference type="EC" id="2.7.13.3"/>
    </reaction>
</comment>
<evidence type="ECO:0000256" key="2">
    <source>
        <dbReference type="ARBA" id="ARBA00012438"/>
    </source>
</evidence>
<dbReference type="Proteomes" id="UP000812270">
    <property type="component" value="Unassembled WGS sequence"/>
</dbReference>
<reference evidence="11" key="1">
    <citation type="submission" date="2021-06" db="EMBL/GenBank/DDBJ databases">
        <authorList>
            <person name="Huq M.A."/>
        </authorList>
    </citation>
    <scope>NUCLEOTIDE SEQUENCE</scope>
    <source>
        <strain evidence="11">MAH-26</strain>
    </source>
</reference>
<dbReference type="Pfam" id="PF00512">
    <property type="entry name" value="HisKA"/>
    <property type="match status" value="1"/>
</dbReference>
<dbReference type="SMART" id="SM00387">
    <property type="entry name" value="HATPase_c"/>
    <property type="match status" value="1"/>
</dbReference>
<keyword evidence="3" id="KW-0597">Phosphoprotein</keyword>
<evidence type="ECO:0000313" key="11">
    <source>
        <dbReference type="EMBL" id="MBV4358199.1"/>
    </source>
</evidence>
<protein>
    <recommendedName>
        <fullName evidence="2">histidine kinase</fullName>
        <ecNumber evidence="2">2.7.13.3</ecNumber>
    </recommendedName>
</protein>
<dbReference type="RefSeq" id="WP_217791881.1">
    <property type="nucleotide sequence ID" value="NZ_JAHSPG010000011.1"/>
</dbReference>
<evidence type="ECO:0000259" key="10">
    <source>
        <dbReference type="PROSITE" id="PS50109"/>
    </source>
</evidence>
<keyword evidence="7" id="KW-0067">ATP-binding</keyword>
<evidence type="ECO:0000256" key="1">
    <source>
        <dbReference type="ARBA" id="ARBA00000085"/>
    </source>
</evidence>
<evidence type="ECO:0000313" key="12">
    <source>
        <dbReference type="Proteomes" id="UP000812270"/>
    </source>
</evidence>
<dbReference type="GO" id="GO:0000155">
    <property type="term" value="F:phosphorelay sensor kinase activity"/>
    <property type="evidence" value="ECO:0007669"/>
    <property type="project" value="InterPro"/>
</dbReference>
<dbReference type="GO" id="GO:0005524">
    <property type="term" value="F:ATP binding"/>
    <property type="evidence" value="ECO:0007669"/>
    <property type="project" value="UniProtKB-KW"/>
</dbReference>
<accession>A0A9E2SBR8</accession>
<dbReference type="InterPro" id="IPR003661">
    <property type="entry name" value="HisK_dim/P_dom"/>
</dbReference>
<dbReference type="PANTHER" id="PTHR43547:SF2">
    <property type="entry name" value="HYBRID SIGNAL TRANSDUCTION HISTIDINE KINASE C"/>
    <property type="match status" value="1"/>
</dbReference>
<keyword evidence="9" id="KW-0812">Transmembrane</keyword>
<keyword evidence="8" id="KW-0902">Two-component regulatory system</keyword>
<keyword evidence="6 11" id="KW-0418">Kinase</keyword>
<evidence type="ECO:0000256" key="5">
    <source>
        <dbReference type="ARBA" id="ARBA00022741"/>
    </source>
</evidence>
<dbReference type="InterPro" id="IPR005467">
    <property type="entry name" value="His_kinase_dom"/>
</dbReference>
<dbReference type="FunFam" id="3.30.565.10:FF:000037">
    <property type="entry name" value="Hybrid sensor histidine kinase/response regulator"/>
    <property type="match status" value="1"/>
</dbReference>
<keyword evidence="5" id="KW-0547">Nucleotide-binding</keyword>
<evidence type="ECO:0000256" key="7">
    <source>
        <dbReference type="ARBA" id="ARBA00022840"/>
    </source>
</evidence>